<dbReference type="InterPro" id="IPR007052">
    <property type="entry name" value="CS_dom"/>
</dbReference>
<evidence type="ECO:0000313" key="4">
    <source>
        <dbReference type="EMBL" id="AGE96113.1"/>
    </source>
</evidence>
<dbReference type="Pfam" id="PF04969">
    <property type="entry name" value="CS"/>
    <property type="match status" value="1"/>
</dbReference>
<dbReference type="PROSITE" id="PS51203">
    <property type="entry name" value="CS"/>
    <property type="match status" value="1"/>
</dbReference>
<dbReference type="InterPro" id="IPR008978">
    <property type="entry name" value="HSP20-like_chaperone"/>
</dbReference>
<accession>M1K546</accession>
<dbReference type="PANTHER" id="PTHR12356">
    <property type="entry name" value="NUCLEAR MOVEMENT PROTEIN NUDC"/>
    <property type="match status" value="1"/>
</dbReference>
<dbReference type="GO" id="GO:0051082">
    <property type="term" value="F:unfolded protein binding"/>
    <property type="evidence" value="ECO:0007669"/>
    <property type="project" value="TreeGrafter"/>
</dbReference>
<gene>
    <name evidence="4" type="ORF">ECU01_1280</name>
</gene>
<dbReference type="VEuPathDB" id="MicrosporidiaDB:AEWD_011140"/>
<dbReference type="EMBL" id="KC513612">
    <property type="protein sequence ID" value="AGE96113.1"/>
    <property type="molecule type" value="Genomic_DNA"/>
</dbReference>
<evidence type="ECO:0000256" key="1">
    <source>
        <dbReference type="ARBA" id="ARBA00004496"/>
    </source>
</evidence>
<reference evidence="4" key="1">
    <citation type="journal article" date="2013" name="Eukaryot. Cell">
        <title>Extremely Reduced Levels of Heterozygosity in the Vertebrate Pathogen Encephalitozoon cuniculi.</title>
        <authorList>
            <person name="Selman M."/>
            <person name="Sak B."/>
            <person name="Kvac M."/>
            <person name="Farinelli L."/>
            <person name="Weiss L.M."/>
            <person name="Corradi N."/>
        </authorList>
    </citation>
    <scope>NUCLEOTIDE SEQUENCE</scope>
</reference>
<evidence type="ECO:0000259" key="3">
    <source>
        <dbReference type="PROSITE" id="PS51203"/>
    </source>
</evidence>
<dbReference type="Gene3D" id="2.60.40.790">
    <property type="match status" value="1"/>
</dbReference>
<dbReference type="VEuPathDB" id="MicrosporidiaDB:AEWQ_011110"/>
<feature type="domain" description="CS" evidence="3">
    <location>
        <begin position="2"/>
        <end position="88"/>
    </location>
</feature>
<dbReference type="VEuPathDB" id="MicrosporidiaDB:ECU01_1280"/>
<dbReference type="GO" id="GO:0005737">
    <property type="term" value="C:cytoplasm"/>
    <property type="evidence" value="ECO:0007669"/>
    <property type="project" value="UniProtKB-SubCell"/>
</dbReference>
<name>M1K546_ENCCN</name>
<comment type="subcellular location">
    <subcellularLocation>
        <location evidence="1">Cytoplasm</location>
    </subcellularLocation>
</comment>
<proteinExistence type="predicted"/>
<dbReference type="VEuPathDB" id="MicrosporidiaDB:M970_011140"/>
<dbReference type="CDD" id="cd06467">
    <property type="entry name" value="p23_NUDC_like"/>
    <property type="match status" value="1"/>
</dbReference>
<evidence type="ECO:0000256" key="2">
    <source>
        <dbReference type="ARBA" id="ARBA00022490"/>
    </source>
</evidence>
<dbReference type="VEuPathDB" id="MicrosporidiaDB:AEWR_011140"/>
<sequence>MPSEAKYTWDQELNEINIQFPVTGDADSSAIKIRIVGKKICVKSQGEIVIDGELLHEVDVSSLWWVINGDVVDVNVTKKRNEWWDSLLVGSESVDVQKLAENKHADMSMLDAEAREVVEKMMHNTSGKDSE</sequence>
<dbReference type="InterPro" id="IPR037898">
    <property type="entry name" value="NudC_fam"/>
</dbReference>
<dbReference type="AlphaFoldDB" id="M1K546"/>
<protein>
    <submittedName>
        <fullName evidence="4">Nuclear movement protein</fullName>
    </submittedName>
</protein>
<organism evidence="4">
    <name type="scientific">Encephalitozoon cuniculi</name>
    <name type="common">Microsporidian parasite</name>
    <dbReference type="NCBI Taxonomy" id="6035"/>
    <lineage>
        <taxon>Eukaryota</taxon>
        <taxon>Fungi</taxon>
        <taxon>Fungi incertae sedis</taxon>
        <taxon>Microsporidia</taxon>
        <taxon>Unikaryonidae</taxon>
        <taxon>Encephalitozoon</taxon>
    </lineage>
</organism>
<dbReference type="PANTHER" id="PTHR12356:SF3">
    <property type="entry name" value="NUCLEAR MIGRATION PROTEIN NUDC"/>
    <property type="match status" value="1"/>
</dbReference>
<dbReference type="SUPFAM" id="SSF49764">
    <property type="entry name" value="HSP20-like chaperones"/>
    <property type="match status" value="1"/>
</dbReference>
<dbReference type="GO" id="GO:0006457">
    <property type="term" value="P:protein folding"/>
    <property type="evidence" value="ECO:0007669"/>
    <property type="project" value="TreeGrafter"/>
</dbReference>
<keyword evidence="2" id="KW-0963">Cytoplasm</keyword>